<comment type="similarity">
    <text evidence="1 2">Belongs to the metallophosphoesterase superfamily. YfcE family.</text>
</comment>
<dbReference type="InterPro" id="IPR029052">
    <property type="entry name" value="Metallo-depent_PP-like"/>
</dbReference>
<evidence type="ECO:0000256" key="3">
    <source>
        <dbReference type="SAM" id="MobiDB-lite"/>
    </source>
</evidence>
<dbReference type="PANTHER" id="PTHR43165:SF1">
    <property type="entry name" value="PHOSPHODIESTERASE MJ0936"/>
    <property type="match status" value="1"/>
</dbReference>
<dbReference type="GO" id="GO:0046872">
    <property type="term" value="F:metal ion binding"/>
    <property type="evidence" value="ECO:0007669"/>
    <property type="project" value="UniProtKB-KW"/>
</dbReference>
<dbReference type="SUPFAM" id="SSF56300">
    <property type="entry name" value="Metallo-dependent phosphatases"/>
    <property type="match status" value="1"/>
</dbReference>
<accession>A0A7V2T393</accession>
<dbReference type="NCBIfam" id="TIGR00040">
    <property type="entry name" value="yfcE"/>
    <property type="match status" value="1"/>
</dbReference>
<protein>
    <recommendedName>
        <fullName evidence="2">Phosphoesterase</fullName>
        <ecNumber evidence="2">3.1.4.-</ecNumber>
    </recommendedName>
</protein>
<evidence type="ECO:0000259" key="4">
    <source>
        <dbReference type="Pfam" id="PF12850"/>
    </source>
</evidence>
<evidence type="ECO:0000313" key="5">
    <source>
        <dbReference type="EMBL" id="HFC92531.1"/>
    </source>
</evidence>
<dbReference type="Pfam" id="PF12850">
    <property type="entry name" value="Metallophos_2"/>
    <property type="match status" value="1"/>
</dbReference>
<dbReference type="InterPro" id="IPR000979">
    <property type="entry name" value="Phosphodiesterase_MJ0936/Vps29"/>
</dbReference>
<feature type="domain" description="Calcineurin-like phosphoesterase" evidence="4">
    <location>
        <begin position="9"/>
        <end position="156"/>
    </location>
</feature>
<evidence type="ECO:0000256" key="2">
    <source>
        <dbReference type="RuleBase" id="RU362039"/>
    </source>
</evidence>
<comment type="caution">
    <text evidence="5">The sequence shown here is derived from an EMBL/GenBank/DDBJ whole genome shotgun (WGS) entry which is preliminary data.</text>
</comment>
<dbReference type="InterPro" id="IPR053193">
    <property type="entry name" value="MetalloPDE_YfcE-like"/>
</dbReference>
<evidence type="ECO:0000256" key="1">
    <source>
        <dbReference type="ARBA" id="ARBA00008950"/>
    </source>
</evidence>
<keyword evidence="2" id="KW-0479">Metal-binding</keyword>
<dbReference type="EMBL" id="DRMS01000258">
    <property type="protein sequence ID" value="HFC92531.1"/>
    <property type="molecule type" value="Genomic_DNA"/>
</dbReference>
<dbReference type="EC" id="3.1.4.-" evidence="2"/>
<sequence>MKIDNNNLTIGIISDTHSHVDERIITLINTCDYAIHAGDICGEAVLNAMQPKTGQIFVVAGNNDPYCHESGSLANEISLQLPKGKISIEHGHEHGRSKPSHSSMREKHADSRLVVYGHTHKQLVDDTALPWIINPGAAGLIRNHGGPSCLILHCDHDDWRVEMIRFENSE</sequence>
<dbReference type="Proteomes" id="UP000885750">
    <property type="component" value="Unassembled WGS sequence"/>
</dbReference>
<dbReference type="InterPro" id="IPR024654">
    <property type="entry name" value="Calcineurin-like_PHP_lpxH"/>
</dbReference>
<feature type="region of interest" description="Disordered" evidence="3">
    <location>
        <begin position="89"/>
        <end position="108"/>
    </location>
</feature>
<gene>
    <name evidence="5" type="ORF">ENJ51_06935</name>
</gene>
<dbReference type="AlphaFoldDB" id="A0A7V2T393"/>
<proteinExistence type="inferred from homology"/>
<dbReference type="GO" id="GO:0016787">
    <property type="term" value="F:hydrolase activity"/>
    <property type="evidence" value="ECO:0007669"/>
    <property type="project" value="UniProtKB-UniRule"/>
</dbReference>
<dbReference type="PANTHER" id="PTHR43165">
    <property type="entry name" value="METALLOPHOSPHOESTERASE"/>
    <property type="match status" value="1"/>
</dbReference>
<dbReference type="Gene3D" id="3.60.21.10">
    <property type="match status" value="1"/>
</dbReference>
<name>A0A7V2T393_LEUMU</name>
<organism evidence="5">
    <name type="scientific">Leucothrix mucor</name>
    <dbReference type="NCBI Taxonomy" id="45248"/>
    <lineage>
        <taxon>Bacteria</taxon>
        <taxon>Pseudomonadati</taxon>
        <taxon>Pseudomonadota</taxon>
        <taxon>Gammaproteobacteria</taxon>
        <taxon>Thiotrichales</taxon>
        <taxon>Thiotrichaceae</taxon>
        <taxon>Leucothrix</taxon>
    </lineage>
</organism>
<reference evidence="5" key="1">
    <citation type="journal article" date="2020" name="mSystems">
        <title>Genome- and Community-Level Interaction Insights into Carbon Utilization and Element Cycling Functions of Hydrothermarchaeota in Hydrothermal Sediment.</title>
        <authorList>
            <person name="Zhou Z."/>
            <person name="Liu Y."/>
            <person name="Xu W."/>
            <person name="Pan J."/>
            <person name="Luo Z.H."/>
            <person name="Li M."/>
        </authorList>
    </citation>
    <scope>NUCLEOTIDE SEQUENCE [LARGE SCALE GENOMIC DNA]</scope>
    <source>
        <strain evidence="5">HyVt-493</strain>
    </source>
</reference>
<comment type="cofactor">
    <cofactor evidence="2">
        <name>a divalent metal cation</name>
        <dbReference type="ChEBI" id="CHEBI:60240"/>
    </cofactor>
</comment>